<dbReference type="InterPro" id="IPR004152">
    <property type="entry name" value="GAT_dom"/>
</dbReference>
<dbReference type="GO" id="GO:0043130">
    <property type="term" value="F:ubiquitin binding"/>
    <property type="evidence" value="ECO:0007669"/>
    <property type="project" value="InterPro"/>
</dbReference>
<proteinExistence type="predicted"/>
<feature type="compositionally biased region" description="Polar residues" evidence="3">
    <location>
        <begin position="395"/>
        <end position="405"/>
    </location>
</feature>
<comment type="caution">
    <text evidence="6">The sequence shown here is derived from an EMBL/GenBank/DDBJ whole genome shotgun (WGS) entry which is preliminary data.</text>
</comment>
<dbReference type="PROSITE" id="PS50909">
    <property type="entry name" value="GAT"/>
    <property type="match status" value="1"/>
</dbReference>
<dbReference type="Gene3D" id="1.25.40.90">
    <property type="match status" value="1"/>
</dbReference>
<feature type="domain" description="VHS" evidence="4">
    <location>
        <begin position="27"/>
        <end position="159"/>
    </location>
</feature>
<dbReference type="GO" id="GO:0007165">
    <property type="term" value="P:signal transduction"/>
    <property type="evidence" value="ECO:0007669"/>
    <property type="project" value="TreeGrafter"/>
</dbReference>
<name>A0A4E0RZW0_FASHE</name>
<evidence type="ECO:0000313" key="6">
    <source>
        <dbReference type="EMBL" id="THD25042.1"/>
    </source>
</evidence>
<dbReference type="InterPro" id="IPR002014">
    <property type="entry name" value="VHS_dom"/>
</dbReference>
<keyword evidence="1" id="KW-0813">Transport</keyword>
<dbReference type="PANTHER" id="PTHR13856:SF137">
    <property type="entry name" value="GH05942P"/>
    <property type="match status" value="1"/>
</dbReference>
<dbReference type="Gene3D" id="1.20.58.160">
    <property type="match status" value="1"/>
</dbReference>
<dbReference type="AlphaFoldDB" id="A0A4E0RZW0"/>
<dbReference type="GO" id="GO:0015031">
    <property type="term" value="P:protein transport"/>
    <property type="evidence" value="ECO:0007669"/>
    <property type="project" value="UniProtKB-KW"/>
</dbReference>
<dbReference type="InterPro" id="IPR008942">
    <property type="entry name" value="ENTH_VHS"/>
</dbReference>
<evidence type="ECO:0008006" key="8">
    <source>
        <dbReference type="Google" id="ProtNLM"/>
    </source>
</evidence>
<reference evidence="6" key="1">
    <citation type="submission" date="2019-03" db="EMBL/GenBank/DDBJ databases">
        <title>Improved annotation for the trematode Fasciola hepatica.</title>
        <authorList>
            <person name="Choi Y.-J."/>
            <person name="Martin J."/>
            <person name="Mitreva M."/>
        </authorList>
    </citation>
    <scope>NUCLEOTIDE SEQUENCE [LARGE SCALE GENOMIC DNA]</scope>
</reference>
<protein>
    <recommendedName>
        <fullName evidence="8">VHS domain protein</fullName>
    </recommendedName>
</protein>
<feature type="compositionally biased region" description="Polar residues" evidence="3">
    <location>
        <begin position="358"/>
        <end position="374"/>
    </location>
</feature>
<dbReference type="EMBL" id="JXXN02001315">
    <property type="protein sequence ID" value="THD25042.1"/>
    <property type="molecule type" value="Genomic_DNA"/>
</dbReference>
<evidence type="ECO:0000256" key="1">
    <source>
        <dbReference type="ARBA" id="ARBA00022448"/>
    </source>
</evidence>
<feature type="domain" description="GAT" evidence="5">
    <location>
        <begin position="227"/>
        <end position="327"/>
    </location>
</feature>
<dbReference type="PANTHER" id="PTHR13856">
    <property type="entry name" value="VHS DOMAIN CONTAINING PROTEIN FAMILY"/>
    <property type="match status" value="1"/>
</dbReference>
<evidence type="ECO:0000259" key="4">
    <source>
        <dbReference type="PROSITE" id="PS50179"/>
    </source>
</evidence>
<gene>
    <name evidence="6" type="ORF">D915_004180</name>
</gene>
<feature type="compositionally biased region" description="Low complexity" evidence="3">
    <location>
        <begin position="168"/>
        <end position="178"/>
    </location>
</feature>
<evidence type="ECO:0000256" key="2">
    <source>
        <dbReference type="ARBA" id="ARBA00022927"/>
    </source>
</evidence>
<dbReference type="SUPFAM" id="SSF48464">
    <property type="entry name" value="ENTH/VHS domain"/>
    <property type="match status" value="1"/>
</dbReference>
<evidence type="ECO:0000256" key="3">
    <source>
        <dbReference type="SAM" id="MobiDB-lite"/>
    </source>
</evidence>
<dbReference type="SUPFAM" id="SSF89009">
    <property type="entry name" value="GAT-like domain"/>
    <property type="match status" value="1"/>
</dbReference>
<dbReference type="SMART" id="SM00288">
    <property type="entry name" value="VHS"/>
    <property type="match status" value="1"/>
</dbReference>
<feature type="region of interest" description="Disordered" evidence="3">
    <location>
        <begin position="157"/>
        <end position="224"/>
    </location>
</feature>
<accession>A0A4E0RZW0</accession>
<feature type="compositionally biased region" description="Basic and acidic residues" evidence="3">
    <location>
        <begin position="348"/>
        <end position="357"/>
    </location>
</feature>
<dbReference type="GO" id="GO:0005768">
    <property type="term" value="C:endosome"/>
    <property type="evidence" value="ECO:0007669"/>
    <property type="project" value="TreeGrafter"/>
</dbReference>
<dbReference type="Pfam" id="PF00790">
    <property type="entry name" value="VHS"/>
    <property type="match status" value="1"/>
</dbReference>
<dbReference type="GO" id="GO:0030276">
    <property type="term" value="F:clathrin binding"/>
    <property type="evidence" value="ECO:0007669"/>
    <property type="project" value="TreeGrafter"/>
</dbReference>
<feature type="region of interest" description="Disordered" evidence="3">
    <location>
        <begin position="328"/>
        <end position="439"/>
    </location>
</feature>
<keyword evidence="2" id="KW-0653">Protein transport</keyword>
<evidence type="ECO:0000313" key="7">
    <source>
        <dbReference type="Proteomes" id="UP000230066"/>
    </source>
</evidence>
<dbReference type="InterPro" id="IPR038425">
    <property type="entry name" value="GAT_sf"/>
</dbReference>
<evidence type="ECO:0000259" key="5">
    <source>
        <dbReference type="PROSITE" id="PS50909"/>
    </source>
</evidence>
<dbReference type="PROSITE" id="PS50179">
    <property type="entry name" value="VHS"/>
    <property type="match status" value="1"/>
</dbReference>
<feature type="compositionally biased region" description="Low complexity" evidence="3">
    <location>
        <begin position="205"/>
        <end position="220"/>
    </location>
</feature>
<sequence length="439" mass="47626">MSVVNAFSDLLRGNPFATKIGSLIEESTEDFVGPELCQLFSQVCDAINRSPTGPKDAIRAIRRRFTTSLSSNETIAMHTLLLLEHCMLNCGYRFHVVVANREVLRDLTKCLGLTADSNALCQKVLSLIQSWARQFSSQIDLQEFVVTFQELRARGVKFPPPAPSKDVSPSSPSGGASSVRDPNNEGDNRTAAMESTRTLKPAAQSNSSGSHPSSPSMVRSAPFASVDRGQKLQADLAQVRVNICVLSDMLSELETDPNPSGEFKQLMSELAQSLFEMSKRLILAISSWEAYQDSLPSRGTTDAVLLDLLNVNDELHTVLVRYGRVVRPAAQQDSKPQDTSDENPGLTDKVESTRDRPSTQTAPNESRGCSNLAFTENPWESRPDFDAFVNGGSAGSRSAAQNTPTAPARDPGTVPLLAPGASSNKDDDHNAKDAQLIDF</sequence>
<organism evidence="6 7">
    <name type="scientific">Fasciola hepatica</name>
    <name type="common">Liver fluke</name>
    <dbReference type="NCBI Taxonomy" id="6192"/>
    <lineage>
        <taxon>Eukaryota</taxon>
        <taxon>Metazoa</taxon>
        <taxon>Spiralia</taxon>
        <taxon>Lophotrochozoa</taxon>
        <taxon>Platyhelminthes</taxon>
        <taxon>Trematoda</taxon>
        <taxon>Digenea</taxon>
        <taxon>Plagiorchiida</taxon>
        <taxon>Echinostomata</taxon>
        <taxon>Echinostomatoidea</taxon>
        <taxon>Fasciolidae</taxon>
        <taxon>Fasciola</taxon>
    </lineage>
</organism>
<dbReference type="Pfam" id="PF03127">
    <property type="entry name" value="GAT"/>
    <property type="match status" value="1"/>
</dbReference>
<dbReference type="GO" id="GO:0016020">
    <property type="term" value="C:membrane"/>
    <property type="evidence" value="ECO:0007669"/>
    <property type="project" value="TreeGrafter"/>
</dbReference>
<dbReference type="GO" id="GO:0035091">
    <property type="term" value="F:phosphatidylinositol binding"/>
    <property type="evidence" value="ECO:0007669"/>
    <property type="project" value="InterPro"/>
</dbReference>
<keyword evidence="7" id="KW-1185">Reference proteome</keyword>
<dbReference type="Proteomes" id="UP000230066">
    <property type="component" value="Unassembled WGS sequence"/>
</dbReference>